<organism evidence="6 7">
    <name type="scientific">Desulfurobacterium pacificum</name>
    <dbReference type="NCBI Taxonomy" id="240166"/>
    <lineage>
        <taxon>Bacteria</taxon>
        <taxon>Pseudomonadati</taxon>
        <taxon>Aquificota</taxon>
        <taxon>Aquificia</taxon>
        <taxon>Desulfurobacteriales</taxon>
        <taxon>Desulfurobacteriaceae</taxon>
        <taxon>Desulfurobacterium</taxon>
    </lineage>
</organism>
<dbReference type="PANTHER" id="PTHR33798">
    <property type="entry name" value="FLAVOPROTEIN OXYGENASE"/>
    <property type="match status" value="1"/>
</dbReference>
<accession>A0ABY1NPR4</accession>
<keyword evidence="2" id="KW-0285">Flavoprotein</keyword>
<dbReference type="RefSeq" id="WP_283400802.1">
    <property type="nucleotide sequence ID" value="NZ_FXUB01000004.1"/>
</dbReference>
<dbReference type="Proteomes" id="UP001157911">
    <property type="component" value="Unassembled WGS sequence"/>
</dbReference>
<keyword evidence="7" id="KW-1185">Reference proteome</keyword>
<reference evidence="6 7" key="1">
    <citation type="submission" date="2017-05" db="EMBL/GenBank/DDBJ databases">
        <authorList>
            <person name="Varghese N."/>
            <person name="Submissions S."/>
        </authorList>
    </citation>
    <scope>NUCLEOTIDE SEQUENCE [LARGE SCALE GENOMIC DNA]</scope>
    <source>
        <strain evidence="6 7">DSM 15522</strain>
    </source>
</reference>
<dbReference type="Gene3D" id="2.30.110.10">
    <property type="entry name" value="Electron Transport, Fmn-binding Protein, Chain A"/>
    <property type="match status" value="1"/>
</dbReference>
<evidence type="ECO:0000313" key="6">
    <source>
        <dbReference type="EMBL" id="SMP14971.1"/>
    </source>
</evidence>
<dbReference type="SUPFAM" id="SSF50475">
    <property type="entry name" value="FMN-binding split barrel"/>
    <property type="match status" value="1"/>
</dbReference>
<dbReference type="PANTHER" id="PTHR33798:SF5">
    <property type="entry name" value="FLAVIN REDUCTASE LIKE DOMAIN-CONTAINING PROTEIN"/>
    <property type="match status" value="1"/>
</dbReference>
<evidence type="ECO:0000256" key="2">
    <source>
        <dbReference type="ARBA" id="ARBA00022630"/>
    </source>
</evidence>
<evidence type="ECO:0000256" key="1">
    <source>
        <dbReference type="ARBA" id="ARBA00001917"/>
    </source>
</evidence>
<evidence type="ECO:0000313" key="7">
    <source>
        <dbReference type="Proteomes" id="UP001157911"/>
    </source>
</evidence>
<sequence>MKTLLPGKDEQKEISKAIFSIVVPRPIAWISTVSKEGVVNLAPFSFFNAVTTKPPIIMVSIGKRKDGTLKDTDRNIRETGEFVVNFVSKEFLEKMHLSGKDYPPNESEAEILNVPTEPSKIVLPPKVKGVPAALECKLKEIVEIGDTPMSLIFGEVVAIHFEEELLETSKGIVGRLGGKRYTIIDNEIDLSNL</sequence>
<dbReference type="EMBL" id="FXUB01000004">
    <property type="protein sequence ID" value="SMP14971.1"/>
    <property type="molecule type" value="Genomic_DNA"/>
</dbReference>
<feature type="domain" description="Flavin reductase like" evidence="5">
    <location>
        <begin position="20"/>
        <end position="181"/>
    </location>
</feature>
<comment type="similarity">
    <text evidence="4">Belongs to the flavoredoxin family.</text>
</comment>
<evidence type="ECO:0000259" key="5">
    <source>
        <dbReference type="SMART" id="SM00903"/>
    </source>
</evidence>
<evidence type="ECO:0000256" key="4">
    <source>
        <dbReference type="ARBA" id="ARBA00038054"/>
    </source>
</evidence>
<dbReference type="InterPro" id="IPR002563">
    <property type="entry name" value="Flavin_Rdtase-like_dom"/>
</dbReference>
<comment type="cofactor">
    <cofactor evidence="1">
        <name>FMN</name>
        <dbReference type="ChEBI" id="CHEBI:58210"/>
    </cofactor>
</comment>
<proteinExistence type="inferred from homology"/>
<dbReference type="Pfam" id="PF01613">
    <property type="entry name" value="Flavin_Reduct"/>
    <property type="match status" value="1"/>
</dbReference>
<comment type="caution">
    <text evidence="6">The sequence shown here is derived from an EMBL/GenBank/DDBJ whole genome shotgun (WGS) entry which is preliminary data.</text>
</comment>
<evidence type="ECO:0000256" key="3">
    <source>
        <dbReference type="ARBA" id="ARBA00022643"/>
    </source>
</evidence>
<name>A0ABY1NPR4_9BACT</name>
<dbReference type="InterPro" id="IPR012349">
    <property type="entry name" value="Split_barrel_FMN-bd"/>
</dbReference>
<protein>
    <submittedName>
        <fullName evidence="6">NADH-FMN oxidoreductase RutF, flavin reductase (DIM6/NTAB) family</fullName>
    </submittedName>
</protein>
<keyword evidence="3" id="KW-0288">FMN</keyword>
<gene>
    <name evidence="6" type="ORF">SAMN06265339_1348</name>
</gene>
<dbReference type="SMART" id="SM00903">
    <property type="entry name" value="Flavin_Reduct"/>
    <property type="match status" value="1"/>
</dbReference>